<dbReference type="SMART" id="SM00100">
    <property type="entry name" value="cNMP"/>
    <property type="match status" value="1"/>
</dbReference>
<dbReference type="InterPro" id="IPR050397">
    <property type="entry name" value="Env_Response_Regulators"/>
</dbReference>
<gene>
    <name evidence="2" type="ORF">GCM10009654_10180</name>
</gene>
<dbReference type="InterPro" id="IPR014710">
    <property type="entry name" value="RmlC-like_jellyroll"/>
</dbReference>
<organism evidence="2 3">
    <name type="scientific">Streptomyces hebeiensis</name>
    <dbReference type="NCBI Taxonomy" id="229486"/>
    <lineage>
        <taxon>Bacteria</taxon>
        <taxon>Bacillati</taxon>
        <taxon>Actinomycetota</taxon>
        <taxon>Actinomycetes</taxon>
        <taxon>Kitasatosporales</taxon>
        <taxon>Streptomycetaceae</taxon>
        <taxon>Streptomyces</taxon>
    </lineage>
</organism>
<accession>A0ABP4F639</accession>
<dbReference type="PANTHER" id="PTHR24567">
    <property type="entry name" value="CRP FAMILY TRANSCRIPTIONAL REGULATORY PROTEIN"/>
    <property type="match status" value="1"/>
</dbReference>
<reference evidence="3" key="1">
    <citation type="journal article" date="2019" name="Int. J. Syst. Evol. Microbiol.">
        <title>The Global Catalogue of Microorganisms (GCM) 10K type strain sequencing project: providing services to taxonomists for standard genome sequencing and annotation.</title>
        <authorList>
            <consortium name="The Broad Institute Genomics Platform"/>
            <consortium name="The Broad Institute Genome Sequencing Center for Infectious Disease"/>
            <person name="Wu L."/>
            <person name="Ma J."/>
        </authorList>
    </citation>
    <scope>NUCLEOTIDE SEQUENCE [LARGE SCALE GENOMIC DNA]</scope>
    <source>
        <strain evidence="3">JCM 12696</strain>
    </source>
</reference>
<dbReference type="CDD" id="cd00038">
    <property type="entry name" value="CAP_ED"/>
    <property type="match status" value="1"/>
</dbReference>
<proteinExistence type="predicted"/>
<sequence>MTLTRNLFDEMPPDGRERLREIAREVTFPAGAGIFEEGAWADHFWIVRSGQVALHARVPGRRTTVVDFLGPGALLGWSWLFPPYTWHLGAEAVRRVEAEEYDATVVRALTEADPVFGRAMYRCVGDVVTRRLLLSRMRLLDL</sequence>
<name>A0ABP4F639_9ACTN</name>
<dbReference type="PROSITE" id="PS50042">
    <property type="entry name" value="CNMP_BINDING_3"/>
    <property type="match status" value="1"/>
</dbReference>
<evidence type="ECO:0000259" key="1">
    <source>
        <dbReference type="PROSITE" id="PS50042"/>
    </source>
</evidence>
<dbReference type="InterPro" id="IPR018490">
    <property type="entry name" value="cNMP-bd_dom_sf"/>
</dbReference>
<dbReference type="Proteomes" id="UP001501371">
    <property type="component" value="Unassembled WGS sequence"/>
</dbReference>
<comment type="caution">
    <text evidence="2">The sequence shown here is derived from an EMBL/GenBank/DDBJ whole genome shotgun (WGS) entry which is preliminary data.</text>
</comment>
<dbReference type="Gene3D" id="2.60.120.10">
    <property type="entry name" value="Jelly Rolls"/>
    <property type="match status" value="1"/>
</dbReference>
<protein>
    <submittedName>
        <fullName evidence="2">Cyclic nucleotide-binding domain-containing protein</fullName>
    </submittedName>
</protein>
<dbReference type="RefSeq" id="WP_344270691.1">
    <property type="nucleotide sequence ID" value="NZ_BAAAKV010000006.1"/>
</dbReference>
<dbReference type="Pfam" id="PF00027">
    <property type="entry name" value="cNMP_binding"/>
    <property type="match status" value="1"/>
</dbReference>
<dbReference type="PANTHER" id="PTHR24567:SF74">
    <property type="entry name" value="HTH-TYPE TRANSCRIPTIONAL REGULATOR ARCR"/>
    <property type="match status" value="1"/>
</dbReference>
<dbReference type="EMBL" id="BAAAKV010000006">
    <property type="protein sequence ID" value="GAA1156313.1"/>
    <property type="molecule type" value="Genomic_DNA"/>
</dbReference>
<evidence type="ECO:0000313" key="3">
    <source>
        <dbReference type="Proteomes" id="UP001501371"/>
    </source>
</evidence>
<keyword evidence="3" id="KW-1185">Reference proteome</keyword>
<dbReference type="InterPro" id="IPR000595">
    <property type="entry name" value="cNMP-bd_dom"/>
</dbReference>
<evidence type="ECO:0000313" key="2">
    <source>
        <dbReference type="EMBL" id="GAA1156313.1"/>
    </source>
</evidence>
<feature type="domain" description="Cyclic nucleotide-binding" evidence="1">
    <location>
        <begin position="7"/>
        <end position="76"/>
    </location>
</feature>
<dbReference type="SUPFAM" id="SSF51206">
    <property type="entry name" value="cAMP-binding domain-like"/>
    <property type="match status" value="1"/>
</dbReference>